<feature type="region of interest" description="Disordered" evidence="1">
    <location>
        <begin position="119"/>
        <end position="138"/>
    </location>
</feature>
<organism evidence="3 4">
    <name type="scientific">Frondihabitans cladoniiphilus</name>
    <dbReference type="NCBI Taxonomy" id="715785"/>
    <lineage>
        <taxon>Bacteria</taxon>
        <taxon>Bacillati</taxon>
        <taxon>Actinomycetota</taxon>
        <taxon>Actinomycetes</taxon>
        <taxon>Micrococcales</taxon>
        <taxon>Microbacteriaceae</taxon>
        <taxon>Frondihabitans</taxon>
    </lineage>
</organism>
<evidence type="ECO:0000256" key="1">
    <source>
        <dbReference type="SAM" id="MobiDB-lite"/>
    </source>
</evidence>
<dbReference type="PROSITE" id="PS50995">
    <property type="entry name" value="HTH_MARR_2"/>
    <property type="match status" value="1"/>
</dbReference>
<evidence type="ECO:0000259" key="2">
    <source>
        <dbReference type="PROSITE" id="PS50995"/>
    </source>
</evidence>
<dbReference type="PANTHER" id="PTHR33164:SF104">
    <property type="entry name" value="TRANSCRIPTIONAL REGULATORY PROTEIN"/>
    <property type="match status" value="1"/>
</dbReference>
<dbReference type="Gene3D" id="1.10.10.10">
    <property type="entry name" value="Winged helix-like DNA-binding domain superfamily/Winged helix DNA-binding domain"/>
    <property type="match status" value="1"/>
</dbReference>
<keyword evidence="4" id="KW-1185">Reference proteome</keyword>
<dbReference type="SMART" id="SM00347">
    <property type="entry name" value="HTH_MARR"/>
    <property type="match status" value="1"/>
</dbReference>
<dbReference type="EMBL" id="BAABLM010000009">
    <property type="protein sequence ID" value="GAA4682929.1"/>
    <property type="molecule type" value="Genomic_DNA"/>
</dbReference>
<dbReference type="InterPro" id="IPR000835">
    <property type="entry name" value="HTH_MarR-typ"/>
</dbReference>
<protein>
    <recommendedName>
        <fullName evidence="2">HTH marR-type domain-containing protein</fullName>
    </recommendedName>
</protein>
<dbReference type="InterPro" id="IPR036388">
    <property type="entry name" value="WH-like_DNA-bd_sf"/>
</dbReference>
<accession>A0ABP8W857</accession>
<dbReference type="PANTHER" id="PTHR33164">
    <property type="entry name" value="TRANSCRIPTIONAL REGULATOR, MARR FAMILY"/>
    <property type="match status" value="1"/>
</dbReference>
<evidence type="ECO:0000313" key="4">
    <source>
        <dbReference type="Proteomes" id="UP001501295"/>
    </source>
</evidence>
<sequence>MRAGLPSIPDAQIEVLRRLLPHRWETPTSLGRQLGLARPTVSNLVAAMEKNGLVARQANEADARSMLVGLTDLARDQLAVYDEAAESLLVGLLEDLTSVQQRTVRDILPLLAEIRAALEHQEPHPPAATSDMEKGSAR</sequence>
<gene>
    <name evidence="3" type="ORF">GCM10025780_30680</name>
</gene>
<comment type="caution">
    <text evidence="3">The sequence shown here is derived from an EMBL/GenBank/DDBJ whole genome shotgun (WGS) entry which is preliminary data.</text>
</comment>
<dbReference type="Proteomes" id="UP001501295">
    <property type="component" value="Unassembled WGS sequence"/>
</dbReference>
<reference evidence="4" key="1">
    <citation type="journal article" date="2019" name="Int. J. Syst. Evol. Microbiol.">
        <title>The Global Catalogue of Microorganisms (GCM) 10K type strain sequencing project: providing services to taxonomists for standard genome sequencing and annotation.</title>
        <authorList>
            <consortium name="The Broad Institute Genomics Platform"/>
            <consortium name="The Broad Institute Genome Sequencing Center for Infectious Disease"/>
            <person name="Wu L."/>
            <person name="Ma J."/>
        </authorList>
    </citation>
    <scope>NUCLEOTIDE SEQUENCE [LARGE SCALE GENOMIC DNA]</scope>
    <source>
        <strain evidence="4">JCM 18956</strain>
    </source>
</reference>
<dbReference type="SUPFAM" id="SSF46785">
    <property type="entry name" value="Winged helix' DNA-binding domain"/>
    <property type="match status" value="1"/>
</dbReference>
<name>A0ABP8W857_9MICO</name>
<dbReference type="InterPro" id="IPR036390">
    <property type="entry name" value="WH_DNA-bd_sf"/>
</dbReference>
<dbReference type="InterPro" id="IPR039422">
    <property type="entry name" value="MarR/SlyA-like"/>
</dbReference>
<feature type="domain" description="HTH marR-type" evidence="2">
    <location>
        <begin position="1"/>
        <end position="113"/>
    </location>
</feature>
<proteinExistence type="predicted"/>
<dbReference type="Pfam" id="PF01047">
    <property type="entry name" value="MarR"/>
    <property type="match status" value="1"/>
</dbReference>
<evidence type="ECO:0000313" key="3">
    <source>
        <dbReference type="EMBL" id="GAA4682929.1"/>
    </source>
</evidence>